<dbReference type="PROSITE" id="PS50868">
    <property type="entry name" value="POST_SET"/>
    <property type="match status" value="1"/>
</dbReference>
<keyword evidence="3" id="KW-0158">Chromosome</keyword>
<dbReference type="PROSITE" id="PS51215">
    <property type="entry name" value="AWS"/>
    <property type="match status" value="1"/>
</dbReference>
<evidence type="ECO:0000313" key="13">
    <source>
        <dbReference type="Proteomes" id="UP001054889"/>
    </source>
</evidence>
<feature type="region of interest" description="Disordered" evidence="8">
    <location>
        <begin position="466"/>
        <end position="520"/>
    </location>
</feature>
<evidence type="ECO:0000256" key="6">
    <source>
        <dbReference type="ARBA" id="ARBA00022691"/>
    </source>
</evidence>
<evidence type="ECO:0000256" key="7">
    <source>
        <dbReference type="ARBA" id="ARBA00023242"/>
    </source>
</evidence>
<dbReference type="EMBL" id="BQKI01000075">
    <property type="protein sequence ID" value="GJN21309.1"/>
    <property type="molecule type" value="Genomic_DNA"/>
</dbReference>
<sequence length="1336" mass="145792">MHCNEPHDIGELSEHRARVENVAFGSQGHTLLLENRFSIREVNTSEEDKGTGCTETAHDTRDLSDLREHHREELPCGTDGLTLITGVNHDLERVLPNVDPVGSCPVDVAPVLSIYESSIGAQYGISESHPERDLHSSNKLQQQCNNEPCFSGRESPTLCLGRQDFGVGGSGSLDLNACNSAGDKAGSVDFISNGNDTESESQQLSTVLVFRRRNPKRAASSRNLHSEKPDQINKASSGSRRPKKVEISKPLHQSTTGIAGSDASLENCKEVFPKLASYTSEFADSTNTQHLKSDLVSSAQEICAAEIHDSVLEVASVTCESNSSDAGASNGGSHHSIVLPTSYLGRNQAPSLMQLEQRATAGVSENMKSEDSSHTMMNSYADKGDVQTLHKSKTVRKNSVVRKQGSKKKDGTARKTLKSRSSTQISSFDTPKSRTFSNDAVLPDPSELLVQAAYPRLDSCFEVQTSVPQDHGNTQRHPVTDNGKGSAFHTMKSPKHKRKDANAGKKGKVRDSQTKGKCKKKNIADRTSLDCGLVNLHSTALATCHTKEQSDLGRVTELVFENSGTTSTDLSGNIVCKIDDASVPAPPRAAWFGTLYRTKGLAHPVFQSLAQTCKDNGDKAFADCSIPQEKSNAEINAELDLSDVSADEADGDGSNSKACRAPIWTNLKQNLFLHRKSRTQSIDESMVCNCKPPQDGRIGCGDGCLNRMLNIECVKRTCPCGEQCSNQQFQRRNYAKLTWFHSGKKGYGLQLAEDVSEGRFLIEYVGEVLDITSYESRQQYYASSKGQKHFYFMTLNGGEWMVNGEVCIGIFAMRNIKEGEELTFDYNYVRVSGAAPQKCFCGTAKCRGYIGGDISVADTSNQDNAAGPFEHTVAHKDSVELMGANGSGSHGSHPDIAEPKVCTQGEDLHDFPALNAELEPLKQTGGTLSDTSEPVNSLGAWCSQEDEDVVHTPVHVSRTSDSSLQHFPVHGIQSSHCLQQTPCTTKILKAPNVVNGSAPGADSGGNLVSGAKANKKNNLKHLRNVKQSSPIDNEHILGGKAALPICSLLPPRLKLDATNGYLKLLFLTAAEGDSSGGTSKSMRDLSLILDALLKTKSRAVLLDIINKNGLQMLHNILKQNRSNFHRIPILRKLLKVLEFLALKEILTSEHINGGPRCAGVVSFRDSMMSLTRHNDIQVHQIARNFRDRWIPRASTSVQDFRGNNMGWNYTRRKRKSRWDYQPDEHYKMVGLKFQKAYCEHGSFDVVGLMRNKMQGYQGAEKYQNGVHGIVNSTESADDEVPPGFESQQECQPVQALECEVAPGLCMGRYQPSLAISYGIPIALVQHIGSPEAEGSG</sequence>
<keyword evidence="7" id="KW-0539">Nucleus</keyword>
<feature type="domain" description="SET" evidence="9">
    <location>
        <begin position="735"/>
        <end position="827"/>
    </location>
</feature>
<feature type="compositionally biased region" description="Polar residues" evidence="8">
    <location>
        <begin position="466"/>
        <end position="477"/>
    </location>
</feature>
<feature type="region of interest" description="Disordered" evidence="8">
    <location>
        <begin position="384"/>
        <end position="440"/>
    </location>
</feature>
<keyword evidence="5" id="KW-0808">Transferase</keyword>
<dbReference type="InterPro" id="IPR006560">
    <property type="entry name" value="AWS_dom"/>
</dbReference>
<dbReference type="GO" id="GO:0005634">
    <property type="term" value="C:nucleus"/>
    <property type="evidence" value="ECO:0007669"/>
    <property type="project" value="UniProtKB-SubCell"/>
</dbReference>
<dbReference type="SMART" id="SM00570">
    <property type="entry name" value="AWS"/>
    <property type="match status" value="1"/>
</dbReference>
<dbReference type="SUPFAM" id="SSF82199">
    <property type="entry name" value="SET domain"/>
    <property type="match status" value="1"/>
</dbReference>
<comment type="subcellular location">
    <subcellularLocation>
        <location evidence="2">Chromosome</location>
    </subcellularLocation>
    <subcellularLocation>
        <location evidence="1">Nucleus</location>
    </subcellularLocation>
</comment>
<name>A0AAV5EDX1_ELECO</name>
<accession>A0AAV5EDX1</accession>
<keyword evidence="6" id="KW-0949">S-adenosyl-L-methionine</keyword>
<dbReference type="GO" id="GO:0032259">
    <property type="term" value="P:methylation"/>
    <property type="evidence" value="ECO:0007669"/>
    <property type="project" value="UniProtKB-KW"/>
</dbReference>
<gene>
    <name evidence="12" type="primary">gb08774</name>
    <name evidence="12" type="ORF">PR202_gb08774</name>
</gene>
<evidence type="ECO:0000259" key="10">
    <source>
        <dbReference type="PROSITE" id="PS50868"/>
    </source>
</evidence>
<keyword evidence="13" id="KW-1185">Reference proteome</keyword>
<dbReference type="Gene3D" id="2.170.270.10">
    <property type="entry name" value="SET domain"/>
    <property type="match status" value="2"/>
</dbReference>
<feature type="compositionally biased region" description="Polar residues" evidence="8">
    <location>
        <begin position="419"/>
        <end position="438"/>
    </location>
</feature>
<evidence type="ECO:0000256" key="8">
    <source>
        <dbReference type="SAM" id="MobiDB-lite"/>
    </source>
</evidence>
<dbReference type="InterPro" id="IPR001214">
    <property type="entry name" value="SET_dom"/>
</dbReference>
<feature type="compositionally biased region" description="Basic residues" evidence="8">
    <location>
        <begin position="390"/>
        <end position="406"/>
    </location>
</feature>
<dbReference type="SMART" id="SM00317">
    <property type="entry name" value="SET"/>
    <property type="match status" value="1"/>
</dbReference>
<feature type="compositionally biased region" description="Basic and acidic residues" evidence="8">
    <location>
        <begin position="46"/>
        <end position="63"/>
    </location>
</feature>
<feature type="region of interest" description="Disordered" evidence="8">
    <location>
        <begin position="43"/>
        <end position="63"/>
    </location>
</feature>
<dbReference type="GO" id="GO:0005694">
    <property type="term" value="C:chromosome"/>
    <property type="evidence" value="ECO:0007669"/>
    <property type="project" value="UniProtKB-SubCell"/>
</dbReference>
<dbReference type="InterPro" id="IPR050777">
    <property type="entry name" value="SET2_Histone-Lys_MeTrsfase"/>
</dbReference>
<evidence type="ECO:0008006" key="14">
    <source>
        <dbReference type="Google" id="ProtNLM"/>
    </source>
</evidence>
<evidence type="ECO:0000256" key="3">
    <source>
        <dbReference type="ARBA" id="ARBA00022454"/>
    </source>
</evidence>
<evidence type="ECO:0000256" key="1">
    <source>
        <dbReference type="ARBA" id="ARBA00004123"/>
    </source>
</evidence>
<reference evidence="12" key="2">
    <citation type="submission" date="2021-12" db="EMBL/GenBank/DDBJ databases">
        <title>Resequencing data analysis of finger millet.</title>
        <authorList>
            <person name="Hatakeyama M."/>
            <person name="Aluri S."/>
            <person name="Balachadran M.T."/>
            <person name="Sivarajan S.R."/>
            <person name="Poveda L."/>
            <person name="Shimizu-Inatsugi R."/>
            <person name="Schlapbach R."/>
            <person name="Sreeman S.M."/>
            <person name="Shimizu K.K."/>
        </authorList>
    </citation>
    <scope>NUCLEOTIDE SEQUENCE</scope>
</reference>
<evidence type="ECO:0000313" key="12">
    <source>
        <dbReference type="EMBL" id="GJN21309.1"/>
    </source>
</evidence>
<proteinExistence type="predicted"/>
<feature type="region of interest" description="Disordered" evidence="8">
    <location>
        <begin position="216"/>
        <end position="259"/>
    </location>
</feature>
<evidence type="ECO:0000259" key="11">
    <source>
        <dbReference type="PROSITE" id="PS51215"/>
    </source>
</evidence>
<evidence type="ECO:0000259" key="9">
    <source>
        <dbReference type="PROSITE" id="PS50280"/>
    </source>
</evidence>
<dbReference type="InterPro" id="IPR003616">
    <property type="entry name" value="Post-SET_dom"/>
</dbReference>
<comment type="caution">
    <text evidence="12">The sequence shown here is derived from an EMBL/GenBank/DDBJ whole genome shotgun (WGS) entry which is preliminary data.</text>
</comment>
<organism evidence="12 13">
    <name type="scientific">Eleusine coracana subsp. coracana</name>
    <dbReference type="NCBI Taxonomy" id="191504"/>
    <lineage>
        <taxon>Eukaryota</taxon>
        <taxon>Viridiplantae</taxon>
        <taxon>Streptophyta</taxon>
        <taxon>Embryophyta</taxon>
        <taxon>Tracheophyta</taxon>
        <taxon>Spermatophyta</taxon>
        <taxon>Magnoliopsida</taxon>
        <taxon>Liliopsida</taxon>
        <taxon>Poales</taxon>
        <taxon>Poaceae</taxon>
        <taxon>PACMAD clade</taxon>
        <taxon>Chloridoideae</taxon>
        <taxon>Cynodonteae</taxon>
        <taxon>Eleusininae</taxon>
        <taxon>Eleusine</taxon>
    </lineage>
</organism>
<dbReference type="SMART" id="SM00508">
    <property type="entry name" value="PostSET"/>
    <property type="match status" value="1"/>
</dbReference>
<dbReference type="InterPro" id="IPR046341">
    <property type="entry name" value="SET_dom_sf"/>
</dbReference>
<dbReference type="Proteomes" id="UP001054889">
    <property type="component" value="Unassembled WGS sequence"/>
</dbReference>
<dbReference type="PANTHER" id="PTHR22884">
    <property type="entry name" value="SET DOMAIN PROTEINS"/>
    <property type="match status" value="1"/>
</dbReference>
<protein>
    <recommendedName>
        <fullName evidence="14">Histone-lysine N-methyltransferase ASHH2</fullName>
    </recommendedName>
</protein>
<evidence type="ECO:0000256" key="4">
    <source>
        <dbReference type="ARBA" id="ARBA00022603"/>
    </source>
</evidence>
<keyword evidence="4" id="KW-0489">Methyltransferase</keyword>
<reference evidence="12" key="1">
    <citation type="journal article" date="2018" name="DNA Res.">
        <title>Multiple hybrid de novo genome assembly of finger millet, an orphan allotetraploid crop.</title>
        <authorList>
            <person name="Hatakeyama M."/>
            <person name="Aluri S."/>
            <person name="Balachadran M.T."/>
            <person name="Sivarajan S.R."/>
            <person name="Patrignani A."/>
            <person name="Gruter S."/>
            <person name="Poveda L."/>
            <person name="Shimizu-Inatsugi R."/>
            <person name="Baeten J."/>
            <person name="Francoijs K.J."/>
            <person name="Nataraja K.N."/>
            <person name="Reddy Y.A.N."/>
            <person name="Phadnis S."/>
            <person name="Ravikumar R.L."/>
            <person name="Schlapbach R."/>
            <person name="Sreeman S.M."/>
            <person name="Shimizu K.K."/>
        </authorList>
    </citation>
    <scope>NUCLEOTIDE SEQUENCE</scope>
</reference>
<evidence type="ECO:0000256" key="2">
    <source>
        <dbReference type="ARBA" id="ARBA00004286"/>
    </source>
</evidence>
<dbReference type="PROSITE" id="PS50280">
    <property type="entry name" value="SET"/>
    <property type="match status" value="1"/>
</dbReference>
<evidence type="ECO:0000256" key="5">
    <source>
        <dbReference type="ARBA" id="ARBA00022679"/>
    </source>
</evidence>
<dbReference type="GO" id="GO:0042054">
    <property type="term" value="F:histone methyltransferase activity"/>
    <property type="evidence" value="ECO:0007669"/>
    <property type="project" value="InterPro"/>
</dbReference>
<dbReference type="Pfam" id="PF17907">
    <property type="entry name" value="AWS"/>
    <property type="match status" value="1"/>
</dbReference>
<feature type="domain" description="Post-SET" evidence="10">
    <location>
        <begin position="835"/>
        <end position="851"/>
    </location>
</feature>
<feature type="domain" description="AWS" evidence="11">
    <location>
        <begin position="683"/>
        <end position="733"/>
    </location>
</feature>